<reference evidence="1" key="2">
    <citation type="submission" date="2022-01" db="EMBL/GenBank/DDBJ databases">
        <authorList>
            <person name="Yamashiro T."/>
            <person name="Shiraishi A."/>
            <person name="Satake H."/>
            <person name="Nakayama K."/>
        </authorList>
    </citation>
    <scope>NUCLEOTIDE SEQUENCE</scope>
</reference>
<dbReference type="EMBL" id="BQNB010012675">
    <property type="protein sequence ID" value="GJT06509.1"/>
    <property type="molecule type" value="Genomic_DNA"/>
</dbReference>
<evidence type="ECO:0008006" key="3">
    <source>
        <dbReference type="Google" id="ProtNLM"/>
    </source>
</evidence>
<evidence type="ECO:0000313" key="1">
    <source>
        <dbReference type="EMBL" id="GJT06509.1"/>
    </source>
</evidence>
<gene>
    <name evidence="1" type="ORF">Tco_0840971</name>
</gene>
<evidence type="ECO:0000313" key="2">
    <source>
        <dbReference type="Proteomes" id="UP001151760"/>
    </source>
</evidence>
<sequence>MATAAMGVVYVLTTPIPEDGGDDNSLEAKYMAEDASSKKFLVSNFTNYKMTDSRPVMEQYNELIRILGRFTQHKMNMDEAIQIRRKHPMGTHETWPYFGLTLEEASHAVGASERTLRRRIREDGYVAWPVPTDMVNVLVCAQFFIGGVYSRKRVFLVNRLLNWNEARHQS</sequence>
<dbReference type="PANTHER" id="PTHR47592">
    <property type="entry name" value="PBF68 PROTEIN"/>
    <property type="match status" value="1"/>
</dbReference>
<comment type="caution">
    <text evidence="1">The sequence shown here is derived from an EMBL/GenBank/DDBJ whole genome shotgun (WGS) entry which is preliminary data.</text>
</comment>
<reference evidence="1" key="1">
    <citation type="journal article" date="2022" name="Int. J. Mol. Sci.">
        <title>Draft Genome of Tanacetum Coccineum: Genomic Comparison of Closely Related Tanacetum-Family Plants.</title>
        <authorList>
            <person name="Yamashiro T."/>
            <person name="Shiraishi A."/>
            <person name="Nakayama K."/>
            <person name="Satake H."/>
        </authorList>
    </citation>
    <scope>NUCLEOTIDE SEQUENCE</scope>
</reference>
<protein>
    <recommendedName>
        <fullName evidence="3">RWP-RK domain-containing protein</fullName>
    </recommendedName>
</protein>
<dbReference type="PANTHER" id="PTHR47592:SF29">
    <property type="entry name" value="ZINC FINGER, CCHC-TYPE"/>
    <property type="match status" value="1"/>
</dbReference>
<proteinExistence type="predicted"/>
<organism evidence="1 2">
    <name type="scientific">Tanacetum coccineum</name>
    <dbReference type="NCBI Taxonomy" id="301880"/>
    <lineage>
        <taxon>Eukaryota</taxon>
        <taxon>Viridiplantae</taxon>
        <taxon>Streptophyta</taxon>
        <taxon>Embryophyta</taxon>
        <taxon>Tracheophyta</taxon>
        <taxon>Spermatophyta</taxon>
        <taxon>Magnoliopsida</taxon>
        <taxon>eudicotyledons</taxon>
        <taxon>Gunneridae</taxon>
        <taxon>Pentapetalae</taxon>
        <taxon>asterids</taxon>
        <taxon>campanulids</taxon>
        <taxon>Asterales</taxon>
        <taxon>Asteraceae</taxon>
        <taxon>Asteroideae</taxon>
        <taxon>Anthemideae</taxon>
        <taxon>Anthemidinae</taxon>
        <taxon>Tanacetum</taxon>
    </lineage>
</organism>
<name>A0ABQ5AZH0_9ASTR</name>
<accession>A0ABQ5AZH0</accession>
<dbReference type="Proteomes" id="UP001151760">
    <property type="component" value="Unassembled WGS sequence"/>
</dbReference>
<keyword evidence="2" id="KW-1185">Reference proteome</keyword>